<protein>
    <submittedName>
        <fullName evidence="2">Uncharacterized protein</fullName>
    </submittedName>
</protein>
<keyword evidence="1" id="KW-0472">Membrane</keyword>
<feature type="transmembrane region" description="Helical" evidence="1">
    <location>
        <begin position="42"/>
        <end position="64"/>
    </location>
</feature>
<proteinExistence type="predicted"/>
<dbReference type="RefSeq" id="WP_003502323.1">
    <property type="nucleotide sequence ID" value="NZ_CZAJ01000019.1"/>
</dbReference>
<feature type="transmembrane region" description="Helical" evidence="1">
    <location>
        <begin position="70"/>
        <end position="92"/>
    </location>
</feature>
<evidence type="ECO:0000313" key="3">
    <source>
        <dbReference type="Proteomes" id="UP000095602"/>
    </source>
</evidence>
<organism evidence="2 3">
    <name type="scientific">Agathobacter rectalis</name>
    <dbReference type="NCBI Taxonomy" id="39491"/>
    <lineage>
        <taxon>Bacteria</taxon>
        <taxon>Bacillati</taxon>
        <taxon>Bacillota</taxon>
        <taxon>Clostridia</taxon>
        <taxon>Lachnospirales</taxon>
        <taxon>Lachnospiraceae</taxon>
        <taxon>Agathobacter</taxon>
    </lineage>
</organism>
<accession>A0A174KU97</accession>
<sequence length="108" mass="12385">MNMEFIIANASQLLVVVAVICTLISVITEFTKEIGILNRIPTSLQVLILSIIICVTAFFAYISYAKITFVWYYLVAVIFASFIVAIVCCKGWEYLITIWKRFYKPEDK</sequence>
<dbReference type="EMBL" id="CZAJ01000019">
    <property type="protein sequence ID" value="CUP15572.1"/>
    <property type="molecule type" value="Genomic_DNA"/>
</dbReference>
<keyword evidence="1" id="KW-1133">Transmembrane helix</keyword>
<dbReference type="AlphaFoldDB" id="A0A174KU97"/>
<reference evidence="2 3" key="1">
    <citation type="submission" date="2015-09" db="EMBL/GenBank/DDBJ databases">
        <authorList>
            <consortium name="Pathogen Informatics"/>
        </authorList>
    </citation>
    <scope>NUCLEOTIDE SEQUENCE [LARGE SCALE GENOMIC DNA]</scope>
    <source>
        <strain evidence="2 3">2789STDY5834884</strain>
    </source>
</reference>
<keyword evidence="1" id="KW-0812">Transmembrane</keyword>
<name>A0A174KU97_9FIRM</name>
<feature type="transmembrane region" description="Helical" evidence="1">
    <location>
        <begin position="6"/>
        <end position="30"/>
    </location>
</feature>
<evidence type="ECO:0000256" key="1">
    <source>
        <dbReference type="SAM" id="Phobius"/>
    </source>
</evidence>
<dbReference type="Proteomes" id="UP000095602">
    <property type="component" value="Unassembled WGS sequence"/>
</dbReference>
<evidence type="ECO:0000313" key="2">
    <source>
        <dbReference type="EMBL" id="CUP15572.1"/>
    </source>
</evidence>
<gene>
    <name evidence="2" type="ORF">ERS852497_02063</name>
</gene>